<accession>A0ABP9DEM5</accession>
<evidence type="ECO:0000313" key="2">
    <source>
        <dbReference type="Proteomes" id="UP001501752"/>
    </source>
</evidence>
<name>A0ABP9DEM5_9ACTN</name>
<dbReference type="EMBL" id="BAABIS010000001">
    <property type="protein sequence ID" value="GAA4840685.1"/>
    <property type="molecule type" value="Genomic_DNA"/>
</dbReference>
<sequence length="123" mass="13628">MTVDGVERVRAVCLGLPEVEERPSHGEPGWFVRGKKLFAMGADHHHDDRVAIWAAAPAGVQEHLVATGPERYFRPPYVGHRGWVGVYLDVPAVDWPQVEDLLVDAYCLVAPRALRDAVRPPEG</sequence>
<dbReference type="InterPro" id="IPR058532">
    <property type="entry name" value="YjbR/MT2646/Rv2570-like"/>
</dbReference>
<dbReference type="InterPro" id="IPR038056">
    <property type="entry name" value="YjbR-like_sf"/>
</dbReference>
<reference evidence="2" key="1">
    <citation type="journal article" date="2019" name="Int. J. Syst. Evol. Microbiol.">
        <title>The Global Catalogue of Microorganisms (GCM) 10K type strain sequencing project: providing services to taxonomists for standard genome sequencing and annotation.</title>
        <authorList>
            <consortium name="The Broad Institute Genomics Platform"/>
            <consortium name="The Broad Institute Genome Sequencing Center for Infectious Disease"/>
            <person name="Wu L."/>
            <person name="Ma J."/>
        </authorList>
    </citation>
    <scope>NUCLEOTIDE SEQUENCE [LARGE SCALE GENOMIC DNA]</scope>
    <source>
        <strain evidence="2">JCM 13006</strain>
    </source>
</reference>
<protein>
    <submittedName>
        <fullName evidence="1">MmcQ/YjbR family DNA-binding protein</fullName>
    </submittedName>
</protein>
<dbReference type="Gene3D" id="3.90.1150.30">
    <property type="match status" value="1"/>
</dbReference>
<gene>
    <name evidence="1" type="ORF">GCM10023235_15340</name>
</gene>
<keyword evidence="1" id="KW-0238">DNA-binding</keyword>
<keyword evidence="2" id="KW-1185">Reference proteome</keyword>
<evidence type="ECO:0000313" key="1">
    <source>
        <dbReference type="EMBL" id="GAA4840685.1"/>
    </source>
</evidence>
<dbReference type="Proteomes" id="UP001501752">
    <property type="component" value="Unassembled WGS sequence"/>
</dbReference>
<proteinExistence type="predicted"/>
<comment type="caution">
    <text evidence="1">The sequence shown here is derived from an EMBL/GenBank/DDBJ whole genome shotgun (WGS) entry which is preliminary data.</text>
</comment>
<dbReference type="Pfam" id="PF04237">
    <property type="entry name" value="YjbR"/>
    <property type="match status" value="1"/>
</dbReference>
<organism evidence="1 2">
    <name type="scientific">Kitasatospora terrestris</name>
    <dbReference type="NCBI Taxonomy" id="258051"/>
    <lineage>
        <taxon>Bacteria</taxon>
        <taxon>Bacillati</taxon>
        <taxon>Actinomycetota</taxon>
        <taxon>Actinomycetes</taxon>
        <taxon>Kitasatosporales</taxon>
        <taxon>Streptomycetaceae</taxon>
        <taxon>Kitasatospora</taxon>
    </lineage>
</organism>
<dbReference type="SUPFAM" id="SSF142906">
    <property type="entry name" value="YjbR-like"/>
    <property type="match status" value="1"/>
</dbReference>
<dbReference type="GO" id="GO:0003677">
    <property type="term" value="F:DNA binding"/>
    <property type="evidence" value="ECO:0007669"/>
    <property type="project" value="UniProtKB-KW"/>
</dbReference>